<dbReference type="OrthoDB" id="573272at2"/>
<evidence type="ECO:0000313" key="1">
    <source>
        <dbReference type="EMBL" id="PWE52021.1"/>
    </source>
</evidence>
<organism evidence="1 2">
    <name type="scientific">Metarhizobium album</name>
    <dbReference type="NCBI Taxonomy" id="2182425"/>
    <lineage>
        <taxon>Bacteria</taxon>
        <taxon>Pseudomonadati</taxon>
        <taxon>Pseudomonadota</taxon>
        <taxon>Alphaproteobacteria</taxon>
        <taxon>Hyphomicrobiales</taxon>
        <taxon>Rhizobiaceae</taxon>
        <taxon>Metarhizobium</taxon>
    </lineage>
</organism>
<name>A0A2U2DFI8_9HYPH</name>
<gene>
    <name evidence="1" type="ORF">DEM27_33325</name>
</gene>
<reference evidence="1 2" key="1">
    <citation type="submission" date="2018-05" db="EMBL/GenBank/DDBJ databases">
        <title>The draft genome of strain NS-104.</title>
        <authorList>
            <person name="Hang P."/>
            <person name="Jiang J."/>
        </authorList>
    </citation>
    <scope>NUCLEOTIDE SEQUENCE [LARGE SCALE GENOMIC DNA]</scope>
    <source>
        <strain evidence="1 2">NS-104</strain>
    </source>
</reference>
<comment type="caution">
    <text evidence="1">The sequence shown here is derived from an EMBL/GenBank/DDBJ whole genome shotgun (WGS) entry which is preliminary data.</text>
</comment>
<sequence length="135" mass="15019">MNDLNHAATQFRDLIMRTQKNSLPITLQDFPNGACGDTALLLGHHFAELGHGEFRYYLGWRDGRSHAWLQSGSVIVDITADQFEDFDDPVFVSDWSSWHEEFAGTDQHAANLAVFGEATEAMLRSTYGAILASGK</sequence>
<dbReference type="EMBL" id="QFBC01000049">
    <property type="protein sequence ID" value="PWE52021.1"/>
    <property type="molecule type" value="Genomic_DNA"/>
</dbReference>
<accession>A0A2U2DFI8</accession>
<keyword evidence="2" id="KW-1185">Reference proteome</keyword>
<dbReference type="Proteomes" id="UP000245252">
    <property type="component" value="Unassembled WGS sequence"/>
</dbReference>
<protein>
    <submittedName>
        <fullName evidence="1">Uncharacterized protein</fullName>
    </submittedName>
</protein>
<proteinExistence type="predicted"/>
<evidence type="ECO:0000313" key="2">
    <source>
        <dbReference type="Proteomes" id="UP000245252"/>
    </source>
</evidence>
<dbReference type="RefSeq" id="WP_109462510.1">
    <property type="nucleotide sequence ID" value="NZ_QFBC01000049.1"/>
</dbReference>
<dbReference type="AlphaFoldDB" id="A0A2U2DFI8"/>